<feature type="compositionally biased region" description="Low complexity" evidence="1">
    <location>
        <begin position="28"/>
        <end position="52"/>
    </location>
</feature>
<gene>
    <name evidence="4" type="ORF">BG262_03060</name>
</gene>
<dbReference type="AlphaFoldDB" id="A0A9Q5P0C6"/>
<protein>
    <recommendedName>
        <fullName evidence="3">DUF6287 domain-containing protein</fullName>
    </recommendedName>
</protein>
<organism evidence="4 5">
    <name type="scientific">Floricoccus penangensis</name>
    <dbReference type="NCBI Taxonomy" id="1859475"/>
    <lineage>
        <taxon>Bacteria</taxon>
        <taxon>Bacillati</taxon>
        <taxon>Bacillota</taxon>
        <taxon>Bacilli</taxon>
        <taxon>Lactobacillales</taxon>
        <taxon>Streptococcaceae</taxon>
        <taxon>Floricoccus</taxon>
    </lineage>
</organism>
<feature type="chain" id="PRO_5040332188" description="DUF6287 domain-containing protein" evidence="2">
    <location>
        <begin position="24"/>
        <end position="317"/>
    </location>
</feature>
<feature type="compositionally biased region" description="Polar residues" evidence="1">
    <location>
        <begin position="58"/>
        <end position="88"/>
    </location>
</feature>
<feature type="domain" description="DUF6287" evidence="3">
    <location>
        <begin position="215"/>
        <end position="247"/>
    </location>
</feature>
<feature type="domain" description="DUF6287" evidence="3">
    <location>
        <begin position="92"/>
        <end position="124"/>
    </location>
</feature>
<dbReference type="Proteomes" id="UP000177273">
    <property type="component" value="Unassembled WGS sequence"/>
</dbReference>
<evidence type="ECO:0000313" key="4">
    <source>
        <dbReference type="EMBL" id="OFI46791.1"/>
    </source>
</evidence>
<feature type="signal peptide" evidence="2">
    <location>
        <begin position="1"/>
        <end position="23"/>
    </location>
</feature>
<evidence type="ECO:0000256" key="2">
    <source>
        <dbReference type="SAM" id="SignalP"/>
    </source>
</evidence>
<keyword evidence="5" id="KW-1185">Reference proteome</keyword>
<dbReference type="Pfam" id="PF19804">
    <property type="entry name" value="DUF6287"/>
    <property type="match status" value="2"/>
</dbReference>
<evidence type="ECO:0000313" key="5">
    <source>
        <dbReference type="Proteomes" id="UP000177273"/>
    </source>
</evidence>
<proteinExistence type="predicted"/>
<sequence length="317" mass="33618">MKNKKIIFLSVVVLLAAAGCSNKKSDAKTSTSSSTSISSTKSSTASTTNSTIPESEIDNNSDVQSSDVQNSENDQNGETGSNAQQPTITDGDLDIQAINNGDFSTLVGTWKNGKGNIITINADGTTNGNMTIKAVKDSDKTSKVPYVGISNGETGAAIGLFKIGFKNPDGDQSDSSKPRLIITQSSNNFPADEYYYRSSEEVQAPTENTSQNNADLDISAINNGDFSTLVGTWKNGKGNLITINADGTTNKYGSLHAVKDSDKTSKIPYVGINGAAIGLFKIGFKNPDGDQSDSNKPRLIIAQNGGNYPADEYYYRQ</sequence>
<dbReference type="RefSeq" id="WP_070787924.1">
    <property type="nucleotide sequence ID" value="NZ_MKIQ01000027.1"/>
</dbReference>
<evidence type="ECO:0000256" key="1">
    <source>
        <dbReference type="SAM" id="MobiDB-lite"/>
    </source>
</evidence>
<keyword evidence="2" id="KW-0732">Signal</keyword>
<dbReference type="PROSITE" id="PS51257">
    <property type="entry name" value="PROKAR_LIPOPROTEIN"/>
    <property type="match status" value="1"/>
</dbReference>
<accession>A0A9Q5P0C6</accession>
<dbReference type="EMBL" id="MKIQ01000027">
    <property type="protein sequence ID" value="OFI46791.1"/>
    <property type="molecule type" value="Genomic_DNA"/>
</dbReference>
<comment type="caution">
    <text evidence="4">The sequence shown here is derived from an EMBL/GenBank/DDBJ whole genome shotgun (WGS) entry which is preliminary data.</text>
</comment>
<feature type="region of interest" description="Disordered" evidence="1">
    <location>
        <begin position="22"/>
        <end position="88"/>
    </location>
</feature>
<reference evidence="5" key="1">
    <citation type="submission" date="2016-09" db="EMBL/GenBank/DDBJ databases">
        <title>Draft genome sequence of a novel species of the family Streptococcaceae isolated from flowers.</title>
        <authorList>
            <person name="Chuah L.-O."/>
            <person name="Yap K.-P."/>
            <person name="Thong K.L."/>
            <person name="Liong M.T."/>
            <person name="Ahmad R."/>
            <person name="Rusul G."/>
        </authorList>
    </citation>
    <scope>NUCLEOTIDE SEQUENCE [LARGE SCALE GENOMIC DNA]</scope>
    <source>
        <strain evidence="5">HibF3</strain>
    </source>
</reference>
<dbReference type="InterPro" id="IPR046254">
    <property type="entry name" value="DUF6287"/>
</dbReference>
<evidence type="ECO:0000259" key="3">
    <source>
        <dbReference type="Pfam" id="PF19804"/>
    </source>
</evidence>
<name>A0A9Q5P0C6_9LACT</name>